<dbReference type="Proteomes" id="UP000756346">
    <property type="component" value="Unassembled WGS sequence"/>
</dbReference>
<proteinExistence type="predicted"/>
<dbReference type="AlphaFoldDB" id="A0A9P8XW50"/>
<sequence>MNFTPYNAGGLAGVLGSGLAWSVLARTRCKPWTARGRRKVWMFVNWLLKFIKQGVFHKMPRVCHSPIMMPRKHMVYIISQYGHGSTLFEVHLLPRGPAVSARSSTPLSCYHVYAPKTGTGSLRRRDQIIMQCNSKGNAKQRSELRPSNGKMRFQSKPDGQQTGAMGERMGYAQPGRGQATFFLALISLA</sequence>
<evidence type="ECO:0000313" key="2">
    <source>
        <dbReference type="EMBL" id="KAH7021273.1"/>
    </source>
</evidence>
<dbReference type="RefSeq" id="XP_046007474.1">
    <property type="nucleotide sequence ID" value="XM_046152057.1"/>
</dbReference>
<keyword evidence="3" id="KW-1185">Reference proteome</keyword>
<gene>
    <name evidence="2" type="ORF">B0I36DRAFT_30826</name>
</gene>
<evidence type="ECO:0000313" key="3">
    <source>
        <dbReference type="Proteomes" id="UP000756346"/>
    </source>
</evidence>
<protein>
    <submittedName>
        <fullName evidence="2">Uncharacterized protein</fullName>
    </submittedName>
</protein>
<dbReference type="EMBL" id="JAGTJQ010000010">
    <property type="protein sequence ID" value="KAH7021273.1"/>
    <property type="molecule type" value="Genomic_DNA"/>
</dbReference>
<accession>A0A9P8XW50</accession>
<name>A0A9P8XW50_9PEZI</name>
<organism evidence="2 3">
    <name type="scientific">Microdochium trichocladiopsis</name>
    <dbReference type="NCBI Taxonomy" id="1682393"/>
    <lineage>
        <taxon>Eukaryota</taxon>
        <taxon>Fungi</taxon>
        <taxon>Dikarya</taxon>
        <taxon>Ascomycota</taxon>
        <taxon>Pezizomycotina</taxon>
        <taxon>Sordariomycetes</taxon>
        <taxon>Xylariomycetidae</taxon>
        <taxon>Xylariales</taxon>
        <taxon>Microdochiaceae</taxon>
        <taxon>Microdochium</taxon>
    </lineage>
</organism>
<dbReference type="GeneID" id="70181603"/>
<reference evidence="2" key="1">
    <citation type="journal article" date="2021" name="Nat. Commun.">
        <title>Genetic determinants of endophytism in the Arabidopsis root mycobiome.</title>
        <authorList>
            <person name="Mesny F."/>
            <person name="Miyauchi S."/>
            <person name="Thiergart T."/>
            <person name="Pickel B."/>
            <person name="Atanasova L."/>
            <person name="Karlsson M."/>
            <person name="Huettel B."/>
            <person name="Barry K.W."/>
            <person name="Haridas S."/>
            <person name="Chen C."/>
            <person name="Bauer D."/>
            <person name="Andreopoulos W."/>
            <person name="Pangilinan J."/>
            <person name="LaButti K."/>
            <person name="Riley R."/>
            <person name="Lipzen A."/>
            <person name="Clum A."/>
            <person name="Drula E."/>
            <person name="Henrissat B."/>
            <person name="Kohler A."/>
            <person name="Grigoriev I.V."/>
            <person name="Martin F.M."/>
            <person name="Hacquard S."/>
        </authorList>
    </citation>
    <scope>NUCLEOTIDE SEQUENCE</scope>
    <source>
        <strain evidence="2">MPI-CAGE-CH-0230</strain>
    </source>
</reference>
<comment type="caution">
    <text evidence="2">The sequence shown here is derived from an EMBL/GenBank/DDBJ whole genome shotgun (WGS) entry which is preliminary data.</text>
</comment>
<feature type="region of interest" description="Disordered" evidence="1">
    <location>
        <begin position="136"/>
        <end position="171"/>
    </location>
</feature>
<evidence type="ECO:0000256" key="1">
    <source>
        <dbReference type="SAM" id="MobiDB-lite"/>
    </source>
</evidence>